<dbReference type="Proteomes" id="UP001156690">
    <property type="component" value="Unassembled WGS sequence"/>
</dbReference>
<evidence type="ECO:0000313" key="1">
    <source>
        <dbReference type="EMBL" id="GLQ71071.1"/>
    </source>
</evidence>
<proteinExistence type="predicted"/>
<organism evidence="1 2">
    <name type="scientific">Vibrio penaeicida</name>
    <dbReference type="NCBI Taxonomy" id="104609"/>
    <lineage>
        <taxon>Bacteria</taxon>
        <taxon>Pseudomonadati</taxon>
        <taxon>Pseudomonadota</taxon>
        <taxon>Gammaproteobacteria</taxon>
        <taxon>Vibrionales</taxon>
        <taxon>Vibrionaceae</taxon>
        <taxon>Vibrio</taxon>
    </lineage>
</organism>
<name>A0AAV5NLZ6_9VIBR</name>
<dbReference type="AlphaFoldDB" id="A0AAV5NLZ6"/>
<dbReference type="RefSeq" id="WP_126607396.1">
    <property type="nucleotide sequence ID" value="NZ_AP025146.1"/>
</dbReference>
<protein>
    <submittedName>
        <fullName evidence="1">Uncharacterized protein</fullName>
    </submittedName>
</protein>
<sequence length="132" mass="14825">MKKLELKLEDPNMRLWVASMGKLLHINILTDNSKTENKLCLSGNYLLYGEHNGLFALGPRHQSSLPLIRNLSTDENELLPFYMEVCGKFFQLSGIFSKPEEANKQMVARDDVALLTSSKSGLHFIATLEAAN</sequence>
<reference evidence="2" key="1">
    <citation type="journal article" date="2019" name="Int. J. Syst. Evol. Microbiol.">
        <title>The Global Catalogue of Microorganisms (GCM) 10K type strain sequencing project: providing services to taxonomists for standard genome sequencing and annotation.</title>
        <authorList>
            <consortium name="The Broad Institute Genomics Platform"/>
            <consortium name="The Broad Institute Genome Sequencing Center for Infectious Disease"/>
            <person name="Wu L."/>
            <person name="Ma J."/>
        </authorList>
    </citation>
    <scope>NUCLEOTIDE SEQUENCE [LARGE SCALE GENOMIC DNA]</scope>
    <source>
        <strain evidence="2">NBRC 15640</strain>
    </source>
</reference>
<comment type="caution">
    <text evidence="1">The sequence shown here is derived from an EMBL/GenBank/DDBJ whole genome shotgun (WGS) entry which is preliminary data.</text>
</comment>
<dbReference type="EMBL" id="BSNX01000003">
    <property type="protein sequence ID" value="GLQ71071.1"/>
    <property type="molecule type" value="Genomic_DNA"/>
</dbReference>
<evidence type="ECO:0000313" key="2">
    <source>
        <dbReference type="Proteomes" id="UP001156690"/>
    </source>
</evidence>
<gene>
    <name evidence="1" type="ORF">GCM10007932_04310</name>
</gene>
<keyword evidence="2" id="KW-1185">Reference proteome</keyword>
<accession>A0AAV5NLZ6</accession>